<evidence type="ECO:0000313" key="5">
    <source>
        <dbReference type="EMBL" id="AIF00422.1"/>
    </source>
</evidence>
<dbReference type="PANTHER" id="PTHR23245">
    <property type="entry name" value="TRNA METHYLTRANSFERASE"/>
    <property type="match status" value="1"/>
</dbReference>
<dbReference type="SUPFAM" id="SSF53335">
    <property type="entry name" value="S-adenosyl-L-methionine-dependent methyltransferases"/>
    <property type="match status" value="1"/>
</dbReference>
<evidence type="ECO:0000256" key="1">
    <source>
        <dbReference type="ARBA" id="ARBA00022679"/>
    </source>
</evidence>
<dbReference type="Gene3D" id="3.30.300.110">
    <property type="entry name" value="Met-10+ protein-like domains"/>
    <property type="match status" value="1"/>
</dbReference>
<dbReference type="AlphaFoldDB" id="A0A075GEN1"/>
<keyword evidence="3" id="KW-0819">tRNA processing</keyword>
<accession>A0A075GEN1</accession>
<dbReference type="Pfam" id="PF02475">
    <property type="entry name" value="TRM5-TYW2_MTfase"/>
    <property type="match status" value="1"/>
</dbReference>
<keyword evidence="1 5" id="KW-0808">Transferase</keyword>
<dbReference type="PROSITE" id="PS51684">
    <property type="entry name" value="SAM_MT_TRM5_TYW2"/>
    <property type="match status" value="1"/>
</dbReference>
<evidence type="ECO:0000256" key="3">
    <source>
        <dbReference type="ARBA" id="ARBA00022694"/>
    </source>
</evidence>
<proteinExistence type="predicted"/>
<dbReference type="Pfam" id="PF25133">
    <property type="entry name" value="TYW2_N_2"/>
    <property type="match status" value="1"/>
</dbReference>
<dbReference type="GO" id="GO:0030488">
    <property type="term" value="P:tRNA methylation"/>
    <property type="evidence" value="ECO:0007669"/>
    <property type="project" value="TreeGrafter"/>
</dbReference>
<feature type="domain" description="SAM-dependent methyltransferase TRM5/TYW2-type" evidence="4">
    <location>
        <begin position="35"/>
        <end position="295"/>
    </location>
</feature>
<dbReference type="InterPro" id="IPR056744">
    <property type="entry name" value="TRM5/TYW2-like_N"/>
</dbReference>
<dbReference type="InterPro" id="IPR056743">
    <property type="entry name" value="TRM5-TYW2-like_MTfase"/>
</dbReference>
<protein>
    <submittedName>
        <fullName evidence="5">Putative methyltransferase (TRM12, TYW2)</fullName>
    </submittedName>
</protein>
<name>A0A075GEN1_9EURY</name>
<keyword evidence="5" id="KW-0489">Methyltransferase</keyword>
<reference evidence="5" key="1">
    <citation type="journal article" date="2014" name="Genome Biol. Evol.">
        <title>Pangenome evidence for extensive interdomain horizontal transfer affecting lineage core and shell genes in uncultured planktonic thaumarchaeota and euryarchaeota.</title>
        <authorList>
            <person name="Deschamps P."/>
            <person name="Zivanovic Y."/>
            <person name="Moreira D."/>
            <person name="Rodriguez-Valera F."/>
            <person name="Lopez-Garcia P."/>
        </authorList>
    </citation>
    <scope>NUCLEOTIDE SEQUENCE</scope>
</reference>
<dbReference type="GO" id="GO:0008175">
    <property type="term" value="F:tRNA methyltransferase activity"/>
    <property type="evidence" value="ECO:0007669"/>
    <property type="project" value="TreeGrafter"/>
</dbReference>
<dbReference type="Gene3D" id="3.40.50.150">
    <property type="entry name" value="Vaccinia Virus protein VP39"/>
    <property type="match status" value="1"/>
</dbReference>
<dbReference type="CDD" id="cd02440">
    <property type="entry name" value="AdoMet_MTases"/>
    <property type="match status" value="1"/>
</dbReference>
<sequence>MIPATASRSLRRETPFEQVAARLPDWMRPHLPRKWVQLGRVLLLRLPPELEEERQAVAAAYATLPGVEAVMRRPRIGGELRQPRLSQLLFGSSAKTEVREHGLRYRLDLQRVMWAPGNVGWRAGPRGPAAVAALYAHPGPRAILDCFAGVGYFALQFARHWPESQVIAVEKNPVAAGYLRRNVGLNGLANVEVIENDCRDITREADIVHLGYIGDTVRFLSHAASQLRDGGAIILHDAFRRADYGVQQSRDWAVVPERLRRELERAAPGLRVARVARVKGYGPATAHLAIRLEAA</sequence>
<gene>
    <name evidence="5" type="primary">TRM12</name>
    <name evidence="5" type="synonym">TYW2</name>
</gene>
<dbReference type="InterPro" id="IPR030382">
    <property type="entry name" value="MeTrfase_TRM5/TYW2"/>
</dbReference>
<dbReference type="InterPro" id="IPR029063">
    <property type="entry name" value="SAM-dependent_MTases_sf"/>
</dbReference>
<evidence type="ECO:0000259" key="4">
    <source>
        <dbReference type="PROSITE" id="PS51684"/>
    </source>
</evidence>
<dbReference type="EMBL" id="KF900591">
    <property type="protein sequence ID" value="AIF00422.1"/>
    <property type="molecule type" value="Genomic_DNA"/>
</dbReference>
<keyword evidence="2" id="KW-0949">S-adenosyl-L-methionine</keyword>
<evidence type="ECO:0000256" key="2">
    <source>
        <dbReference type="ARBA" id="ARBA00022691"/>
    </source>
</evidence>
<organism evidence="5">
    <name type="scientific">uncultured marine group II/III euryarchaeote KM3_133_A04</name>
    <dbReference type="NCBI Taxonomy" id="1457863"/>
    <lineage>
        <taxon>Archaea</taxon>
        <taxon>Methanobacteriati</taxon>
        <taxon>Methanobacteriota</taxon>
        <taxon>environmental samples</taxon>
    </lineage>
</organism>
<dbReference type="GO" id="GO:0005737">
    <property type="term" value="C:cytoplasm"/>
    <property type="evidence" value="ECO:0007669"/>
    <property type="project" value="TreeGrafter"/>
</dbReference>